<keyword evidence="2" id="KW-1185">Reference proteome</keyword>
<evidence type="ECO:0000313" key="2">
    <source>
        <dbReference type="Proteomes" id="UP001330827"/>
    </source>
</evidence>
<name>A0ABZ1GDY7_9ACTN</name>
<evidence type="ECO:0000313" key="1">
    <source>
        <dbReference type="EMBL" id="WSC18139.1"/>
    </source>
</evidence>
<organism evidence="1 2">
    <name type="scientific">Streptomyces brevispora</name>
    <dbReference type="NCBI Taxonomy" id="887462"/>
    <lineage>
        <taxon>Bacteria</taxon>
        <taxon>Bacillati</taxon>
        <taxon>Actinomycetota</taxon>
        <taxon>Actinomycetes</taxon>
        <taxon>Kitasatosporales</taxon>
        <taxon>Streptomycetaceae</taxon>
        <taxon>Streptomyces</taxon>
    </lineage>
</organism>
<dbReference type="EMBL" id="CP109114">
    <property type="protein sequence ID" value="WSC18139.1"/>
    <property type="molecule type" value="Genomic_DNA"/>
</dbReference>
<protein>
    <submittedName>
        <fullName evidence="1">Uncharacterized protein</fullName>
    </submittedName>
</protein>
<proteinExistence type="predicted"/>
<sequence>MVARLAATSMQAPPLLQDQAMAHLEAGGHDVLTVLDPAVGLLVTFAGWRVHSSRAVRG</sequence>
<dbReference type="RefSeq" id="WP_244318658.1">
    <property type="nucleotide sequence ID" value="NZ_CP109114.1"/>
</dbReference>
<gene>
    <name evidence="1" type="ORF">OIE64_15860</name>
</gene>
<dbReference type="Proteomes" id="UP001330827">
    <property type="component" value="Chromosome"/>
</dbReference>
<accession>A0ABZ1GDY7</accession>
<reference evidence="1 2" key="1">
    <citation type="submission" date="2022-10" db="EMBL/GenBank/DDBJ databases">
        <title>The complete genomes of actinobacterial strains from the NBC collection.</title>
        <authorList>
            <person name="Joergensen T.S."/>
            <person name="Alvarez Arevalo M."/>
            <person name="Sterndorff E.B."/>
            <person name="Faurdal D."/>
            <person name="Vuksanovic O."/>
            <person name="Mourched A.-S."/>
            <person name="Charusanti P."/>
            <person name="Shaw S."/>
            <person name="Blin K."/>
            <person name="Weber T."/>
        </authorList>
    </citation>
    <scope>NUCLEOTIDE SEQUENCE [LARGE SCALE GENOMIC DNA]</scope>
    <source>
        <strain evidence="1 2">NBC 01769</strain>
    </source>
</reference>